<dbReference type="VEuPathDB" id="FungiDB:P170DRAFT_245906"/>
<proteinExistence type="predicted"/>
<dbReference type="RefSeq" id="XP_024700830.1">
    <property type="nucleotide sequence ID" value="XM_024842986.1"/>
</dbReference>
<dbReference type="Proteomes" id="UP000234275">
    <property type="component" value="Unassembled WGS sequence"/>
</dbReference>
<sequence length="121" mass="13008">MDGALVPFGQSQGLFLAGVGGICSAGAVSGLGPWSGEGGGWCGRVDSEPTRWYQSINASIVRSINLSDEASPLVQTPRRKQDGRARCQGRQPARQKRRHDDAFKSCRSDVRSANNRADHPN</sequence>
<dbReference type="AlphaFoldDB" id="A0A2I2FY37"/>
<keyword evidence="3" id="KW-1185">Reference proteome</keyword>
<reference evidence="2 3" key="1">
    <citation type="submission" date="2016-12" db="EMBL/GenBank/DDBJ databases">
        <title>The genomes of Aspergillus section Nigri reveals drivers in fungal speciation.</title>
        <authorList>
            <consortium name="DOE Joint Genome Institute"/>
            <person name="Vesth T.C."/>
            <person name="Nybo J."/>
            <person name="Theobald S."/>
            <person name="Brandl J."/>
            <person name="Frisvad J.C."/>
            <person name="Nielsen K.F."/>
            <person name="Lyhne E.K."/>
            <person name="Kogle M.E."/>
            <person name="Kuo A."/>
            <person name="Riley R."/>
            <person name="Clum A."/>
            <person name="Nolan M."/>
            <person name="Lipzen A."/>
            <person name="Salamov A."/>
            <person name="Henrissat B."/>
            <person name="Wiebenga A."/>
            <person name="De Vries R.P."/>
            <person name="Grigoriev I.V."/>
            <person name="Mortensen U.H."/>
            <person name="Andersen M.R."/>
            <person name="Baker S.E."/>
        </authorList>
    </citation>
    <scope>NUCLEOTIDE SEQUENCE [LARGE SCALE GENOMIC DNA]</scope>
    <source>
        <strain evidence="2 3">IBT 23096</strain>
    </source>
</reference>
<feature type="compositionally biased region" description="Basic and acidic residues" evidence="1">
    <location>
        <begin position="98"/>
        <end position="121"/>
    </location>
</feature>
<evidence type="ECO:0000313" key="3">
    <source>
        <dbReference type="Proteomes" id="UP000234275"/>
    </source>
</evidence>
<evidence type="ECO:0000313" key="2">
    <source>
        <dbReference type="EMBL" id="PLB45528.1"/>
    </source>
</evidence>
<name>A0A2I2FY37_9EURO</name>
<protein>
    <submittedName>
        <fullName evidence="2">Uncharacterized protein</fullName>
    </submittedName>
</protein>
<dbReference type="EMBL" id="MSFO01000007">
    <property type="protein sequence ID" value="PLB45528.1"/>
    <property type="molecule type" value="Genomic_DNA"/>
</dbReference>
<organism evidence="2 3">
    <name type="scientific">Aspergillus steynii IBT 23096</name>
    <dbReference type="NCBI Taxonomy" id="1392250"/>
    <lineage>
        <taxon>Eukaryota</taxon>
        <taxon>Fungi</taxon>
        <taxon>Dikarya</taxon>
        <taxon>Ascomycota</taxon>
        <taxon>Pezizomycotina</taxon>
        <taxon>Eurotiomycetes</taxon>
        <taxon>Eurotiomycetidae</taxon>
        <taxon>Eurotiales</taxon>
        <taxon>Aspergillaceae</taxon>
        <taxon>Aspergillus</taxon>
        <taxon>Aspergillus subgen. Circumdati</taxon>
    </lineage>
</organism>
<dbReference type="GeneID" id="36550685"/>
<gene>
    <name evidence="2" type="ORF">P170DRAFT_245906</name>
</gene>
<accession>A0A2I2FY37</accession>
<evidence type="ECO:0000256" key="1">
    <source>
        <dbReference type="SAM" id="MobiDB-lite"/>
    </source>
</evidence>
<comment type="caution">
    <text evidence="2">The sequence shown here is derived from an EMBL/GenBank/DDBJ whole genome shotgun (WGS) entry which is preliminary data.</text>
</comment>
<feature type="region of interest" description="Disordered" evidence="1">
    <location>
        <begin position="71"/>
        <end position="121"/>
    </location>
</feature>